<evidence type="ECO:0000313" key="2">
    <source>
        <dbReference type="EMBL" id="KAH7947342.1"/>
    </source>
</evidence>
<dbReference type="EMBL" id="JABSTV010001252">
    <property type="protein sequence ID" value="KAH7947342.1"/>
    <property type="molecule type" value="Genomic_DNA"/>
</dbReference>
<dbReference type="PANTHER" id="PTHR22954">
    <property type="entry name" value="RETROVIRAL PROTEASE-RELATED"/>
    <property type="match status" value="1"/>
</dbReference>
<feature type="compositionally biased region" description="Polar residues" evidence="1">
    <location>
        <begin position="1"/>
        <end position="20"/>
    </location>
</feature>
<keyword evidence="3" id="KW-1185">Reference proteome</keyword>
<dbReference type="VEuPathDB" id="VectorBase:RSAN_034385"/>
<proteinExistence type="predicted"/>
<reference evidence="2" key="1">
    <citation type="journal article" date="2020" name="Cell">
        <title>Large-Scale Comparative Analyses of Tick Genomes Elucidate Their Genetic Diversity and Vector Capacities.</title>
        <authorList>
            <consortium name="Tick Genome and Microbiome Consortium (TIGMIC)"/>
            <person name="Jia N."/>
            <person name="Wang J."/>
            <person name="Shi W."/>
            <person name="Du L."/>
            <person name="Sun Y."/>
            <person name="Zhan W."/>
            <person name="Jiang J.F."/>
            <person name="Wang Q."/>
            <person name="Zhang B."/>
            <person name="Ji P."/>
            <person name="Bell-Sakyi L."/>
            <person name="Cui X.M."/>
            <person name="Yuan T.T."/>
            <person name="Jiang B.G."/>
            <person name="Yang W.F."/>
            <person name="Lam T.T."/>
            <person name="Chang Q.C."/>
            <person name="Ding S.J."/>
            <person name="Wang X.J."/>
            <person name="Zhu J.G."/>
            <person name="Ruan X.D."/>
            <person name="Zhao L."/>
            <person name="Wei J.T."/>
            <person name="Ye R.Z."/>
            <person name="Que T.C."/>
            <person name="Du C.H."/>
            <person name="Zhou Y.H."/>
            <person name="Cheng J.X."/>
            <person name="Dai P.F."/>
            <person name="Guo W.B."/>
            <person name="Han X.H."/>
            <person name="Huang E.J."/>
            <person name="Li L.F."/>
            <person name="Wei W."/>
            <person name="Gao Y.C."/>
            <person name="Liu J.Z."/>
            <person name="Shao H.Z."/>
            <person name="Wang X."/>
            <person name="Wang C.C."/>
            <person name="Yang T.C."/>
            <person name="Huo Q.B."/>
            <person name="Li W."/>
            <person name="Chen H.Y."/>
            <person name="Chen S.E."/>
            <person name="Zhou L.G."/>
            <person name="Ni X.B."/>
            <person name="Tian J.H."/>
            <person name="Sheng Y."/>
            <person name="Liu T."/>
            <person name="Pan Y.S."/>
            <person name="Xia L.Y."/>
            <person name="Li J."/>
            <person name="Zhao F."/>
            <person name="Cao W.C."/>
        </authorList>
    </citation>
    <scope>NUCLEOTIDE SEQUENCE</scope>
    <source>
        <strain evidence="2">Rsan-2018</strain>
    </source>
</reference>
<evidence type="ECO:0000313" key="3">
    <source>
        <dbReference type="Proteomes" id="UP000821837"/>
    </source>
</evidence>
<accession>A0A9D4SU51</accession>
<name>A0A9D4SU51_RHISA</name>
<sequence>MASTESTQWRRGSCHQSNIRSAEAPQGPVSTPCYRSVALPTLQVPKYAGDLRQWQEFWDHYSATIHNNIALTPIEKIKYLLTCHTGAAKRAIEGIGLAHNNYDIAVKTLKKRFRRQELLVNEHIDQLLALFPEGVLRNALEGLGVQPDQYTVVLNRVLMKCLPEDLAILYRQKKKEESTQDGDASAEHTTPEAKTHKATDILSFLKIQVEVREEGKQAAPSSHLCHSTMVPDDMNSPTRSPHAIPSASALVATESLQQHTLSCVL</sequence>
<reference evidence="2" key="2">
    <citation type="submission" date="2021-09" db="EMBL/GenBank/DDBJ databases">
        <authorList>
            <person name="Jia N."/>
            <person name="Wang J."/>
            <person name="Shi W."/>
            <person name="Du L."/>
            <person name="Sun Y."/>
            <person name="Zhan W."/>
            <person name="Jiang J."/>
            <person name="Wang Q."/>
            <person name="Zhang B."/>
            <person name="Ji P."/>
            <person name="Sakyi L.B."/>
            <person name="Cui X."/>
            <person name="Yuan T."/>
            <person name="Jiang B."/>
            <person name="Yang W."/>
            <person name="Lam T.T.-Y."/>
            <person name="Chang Q."/>
            <person name="Ding S."/>
            <person name="Wang X."/>
            <person name="Zhu J."/>
            <person name="Ruan X."/>
            <person name="Zhao L."/>
            <person name="Wei J."/>
            <person name="Que T."/>
            <person name="Du C."/>
            <person name="Cheng J."/>
            <person name="Dai P."/>
            <person name="Han X."/>
            <person name="Huang E."/>
            <person name="Gao Y."/>
            <person name="Liu J."/>
            <person name="Shao H."/>
            <person name="Ye R."/>
            <person name="Li L."/>
            <person name="Wei W."/>
            <person name="Wang X."/>
            <person name="Wang C."/>
            <person name="Huo Q."/>
            <person name="Li W."/>
            <person name="Guo W."/>
            <person name="Chen H."/>
            <person name="Chen S."/>
            <person name="Zhou L."/>
            <person name="Zhou L."/>
            <person name="Ni X."/>
            <person name="Tian J."/>
            <person name="Zhou Y."/>
            <person name="Sheng Y."/>
            <person name="Liu T."/>
            <person name="Pan Y."/>
            <person name="Xia L."/>
            <person name="Li J."/>
            <person name="Zhao F."/>
            <person name="Cao W."/>
        </authorList>
    </citation>
    <scope>NUCLEOTIDE SEQUENCE</scope>
    <source>
        <strain evidence="2">Rsan-2018</strain>
        <tissue evidence="2">Larvae</tissue>
    </source>
</reference>
<organism evidence="2 3">
    <name type="scientific">Rhipicephalus sanguineus</name>
    <name type="common">Brown dog tick</name>
    <name type="synonym">Ixodes sanguineus</name>
    <dbReference type="NCBI Taxonomy" id="34632"/>
    <lineage>
        <taxon>Eukaryota</taxon>
        <taxon>Metazoa</taxon>
        <taxon>Ecdysozoa</taxon>
        <taxon>Arthropoda</taxon>
        <taxon>Chelicerata</taxon>
        <taxon>Arachnida</taxon>
        <taxon>Acari</taxon>
        <taxon>Parasitiformes</taxon>
        <taxon>Ixodida</taxon>
        <taxon>Ixodoidea</taxon>
        <taxon>Ixodidae</taxon>
        <taxon>Rhipicephalinae</taxon>
        <taxon>Rhipicephalus</taxon>
        <taxon>Rhipicephalus</taxon>
    </lineage>
</organism>
<evidence type="ECO:0008006" key="4">
    <source>
        <dbReference type="Google" id="ProtNLM"/>
    </source>
</evidence>
<comment type="caution">
    <text evidence="2">The sequence shown here is derived from an EMBL/GenBank/DDBJ whole genome shotgun (WGS) entry which is preliminary data.</text>
</comment>
<gene>
    <name evidence="2" type="ORF">HPB52_010254</name>
</gene>
<evidence type="ECO:0000256" key="1">
    <source>
        <dbReference type="SAM" id="MobiDB-lite"/>
    </source>
</evidence>
<protein>
    <recommendedName>
        <fullName evidence="4">Tick transposon</fullName>
    </recommendedName>
</protein>
<dbReference type="PANTHER" id="PTHR22954:SF3">
    <property type="entry name" value="PROTEIN CBG08539"/>
    <property type="match status" value="1"/>
</dbReference>
<feature type="region of interest" description="Disordered" evidence="1">
    <location>
        <begin position="1"/>
        <end position="30"/>
    </location>
</feature>
<dbReference type="AlphaFoldDB" id="A0A9D4SU51"/>
<dbReference type="InterPro" id="IPR005312">
    <property type="entry name" value="DUF1759"/>
</dbReference>
<dbReference type="Proteomes" id="UP000821837">
    <property type="component" value="Chromosome 6"/>
</dbReference>
<dbReference type="Pfam" id="PF03564">
    <property type="entry name" value="DUF1759"/>
    <property type="match status" value="1"/>
</dbReference>